<evidence type="ECO:0000313" key="2">
    <source>
        <dbReference type="EMBL" id="VAW64975.1"/>
    </source>
</evidence>
<dbReference type="PANTHER" id="PTHR11614">
    <property type="entry name" value="PHOSPHOLIPASE-RELATED"/>
    <property type="match status" value="1"/>
</dbReference>
<keyword evidence="2" id="KW-0378">Hydrolase</keyword>
<dbReference type="EC" id="3.1.1.5" evidence="2"/>
<proteinExistence type="predicted"/>
<sequence length="334" mass="38236">MKKTNLKLEIIPLKKDYEGEVSAAVEYANLPEANTVEIIPLKKDYEGEVSAAVEYANLPEANTAVLYIHGYMDYFFQDHLASFFMDKGISFYAIELRKYGASLKSHQHENFFKDITEYDEEISIVLNKIKNDGHKNIIINGHSTGGLLATHYAINGEYKNLISGIVLNSPFFELNESKFVKFVLPFVTLFSCFVPYLKVSKLTSIYTESLHKNYKGKWNFNLKYKPVPSFNTYLGWLDGVLKAQKNIQKKQIKTIPSIIFHSNKSYFGTKWNDLLYESDGVLNVDDIDFFGRKIYPHADVIAINNAVHDIVLSSGDVIENYFNHISAWLKNNSF</sequence>
<dbReference type="Pfam" id="PF12146">
    <property type="entry name" value="Hydrolase_4"/>
    <property type="match status" value="1"/>
</dbReference>
<dbReference type="SUPFAM" id="SSF53474">
    <property type="entry name" value="alpha/beta-Hydrolases"/>
    <property type="match status" value="1"/>
</dbReference>
<dbReference type="InterPro" id="IPR022742">
    <property type="entry name" value="Hydrolase_4"/>
</dbReference>
<reference evidence="2" key="1">
    <citation type="submission" date="2018-06" db="EMBL/GenBank/DDBJ databases">
        <authorList>
            <person name="Zhirakovskaya E."/>
        </authorList>
    </citation>
    <scope>NUCLEOTIDE SEQUENCE</scope>
</reference>
<protein>
    <submittedName>
        <fullName evidence="2">Lysophospholipase</fullName>
        <ecNumber evidence="2">3.1.1.5</ecNumber>
    </submittedName>
</protein>
<organism evidence="2">
    <name type="scientific">hydrothermal vent metagenome</name>
    <dbReference type="NCBI Taxonomy" id="652676"/>
    <lineage>
        <taxon>unclassified sequences</taxon>
        <taxon>metagenomes</taxon>
        <taxon>ecological metagenomes</taxon>
    </lineage>
</organism>
<dbReference type="GO" id="GO:0004622">
    <property type="term" value="F:phosphatidylcholine lysophospholipase activity"/>
    <property type="evidence" value="ECO:0007669"/>
    <property type="project" value="UniProtKB-EC"/>
</dbReference>
<feature type="domain" description="Serine aminopeptidase S33" evidence="1">
    <location>
        <begin position="60"/>
        <end position="263"/>
    </location>
</feature>
<evidence type="ECO:0000259" key="1">
    <source>
        <dbReference type="Pfam" id="PF12146"/>
    </source>
</evidence>
<gene>
    <name evidence="2" type="ORF">MNBD_GAMMA08-2003</name>
</gene>
<dbReference type="InterPro" id="IPR029058">
    <property type="entry name" value="AB_hydrolase_fold"/>
</dbReference>
<dbReference type="AlphaFoldDB" id="A0A3B0X9L0"/>
<dbReference type="Gene3D" id="3.40.50.1820">
    <property type="entry name" value="alpha/beta hydrolase"/>
    <property type="match status" value="1"/>
</dbReference>
<name>A0A3B0X9L0_9ZZZZ</name>
<dbReference type="InterPro" id="IPR051044">
    <property type="entry name" value="MAG_DAG_Lipase"/>
</dbReference>
<dbReference type="EMBL" id="UOFH01000302">
    <property type="protein sequence ID" value="VAW64975.1"/>
    <property type="molecule type" value="Genomic_DNA"/>
</dbReference>
<accession>A0A3B0X9L0</accession>